<dbReference type="Proteomes" id="UP000652219">
    <property type="component" value="Unassembled WGS sequence"/>
</dbReference>
<proteinExistence type="predicted"/>
<dbReference type="AlphaFoldDB" id="A0A8H6MLI1"/>
<dbReference type="EMBL" id="WIGN01000334">
    <property type="protein sequence ID" value="KAF6798751.1"/>
    <property type="molecule type" value="Genomic_DNA"/>
</dbReference>
<evidence type="ECO:0000256" key="1">
    <source>
        <dbReference type="SAM" id="MobiDB-lite"/>
    </source>
</evidence>
<feature type="transmembrane region" description="Helical" evidence="2">
    <location>
        <begin position="12"/>
        <end position="33"/>
    </location>
</feature>
<protein>
    <submittedName>
        <fullName evidence="3">Uncharacterized protein</fullName>
    </submittedName>
</protein>
<feature type="compositionally biased region" description="Acidic residues" evidence="1">
    <location>
        <begin position="124"/>
        <end position="139"/>
    </location>
</feature>
<keyword evidence="2" id="KW-0812">Transmembrane</keyword>
<accession>A0A8H6MLI1</accession>
<name>A0A8H6MLI1_9PEZI</name>
<gene>
    <name evidence="3" type="ORF">CSOJ01_12675</name>
</gene>
<reference evidence="3 4" key="1">
    <citation type="journal article" date="2020" name="Phytopathology">
        <title>Genome Sequence Resources of Colletotrichum truncatum, C. plurivorum, C. musicola, and C. sojae: Four Species Pathogenic to Soybean (Glycine max).</title>
        <authorList>
            <person name="Rogerio F."/>
            <person name="Boufleur T.R."/>
            <person name="Ciampi-Guillardi M."/>
            <person name="Sukno S.A."/>
            <person name="Thon M.R."/>
            <person name="Massola Junior N.S."/>
            <person name="Baroncelli R."/>
        </authorList>
    </citation>
    <scope>NUCLEOTIDE SEQUENCE [LARGE SCALE GENOMIC DNA]</scope>
    <source>
        <strain evidence="3 4">LFN0009</strain>
    </source>
</reference>
<evidence type="ECO:0000313" key="3">
    <source>
        <dbReference type="EMBL" id="KAF6798751.1"/>
    </source>
</evidence>
<keyword evidence="4" id="KW-1185">Reference proteome</keyword>
<comment type="caution">
    <text evidence="3">The sequence shown here is derived from an EMBL/GenBank/DDBJ whole genome shotgun (WGS) entry which is preliminary data.</text>
</comment>
<keyword evidence="2" id="KW-0472">Membrane</keyword>
<evidence type="ECO:0000256" key="2">
    <source>
        <dbReference type="SAM" id="Phobius"/>
    </source>
</evidence>
<sequence length="158" mass="17351">MDTNETAGSRCKAIWLVLGLCEPFIMLLFLMWLRTAENFGFLHSLAAMACCLYGLYRGGPRRETATADAQQEDSRGGQNAAAANWPHDEHRETDDDEEWTTENENDEGQCREGSGGSEYSVEYSSDEEYSNTDSDDDSDTTVQFDGPVNDGVGVAVAA</sequence>
<keyword evidence="2" id="KW-1133">Transmembrane helix</keyword>
<feature type="region of interest" description="Disordered" evidence="1">
    <location>
        <begin position="62"/>
        <end position="158"/>
    </location>
</feature>
<organism evidence="3 4">
    <name type="scientific">Colletotrichum sojae</name>
    <dbReference type="NCBI Taxonomy" id="2175907"/>
    <lineage>
        <taxon>Eukaryota</taxon>
        <taxon>Fungi</taxon>
        <taxon>Dikarya</taxon>
        <taxon>Ascomycota</taxon>
        <taxon>Pezizomycotina</taxon>
        <taxon>Sordariomycetes</taxon>
        <taxon>Hypocreomycetidae</taxon>
        <taxon>Glomerellales</taxon>
        <taxon>Glomerellaceae</taxon>
        <taxon>Colletotrichum</taxon>
        <taxon>Colletotrichum orchidearum species complex</taxon>
    </lineage>
</organism>
<feature type="compositionally biased region" description="Acidic residues" evidence="1">
    <location>
        <begin position="94"/>
        <end position="107"/>
    </location>
</feature>
<evidence type="ECO:0000313" key="4">
    <source>
        <dbReference type="Proteomes" id="UP000652219"/>
    </source>
</evidence>
<feature type="transmembrane region" description="Helical" evidence="2">
    <location>
        <begin position="39"/>
        <end position="56"/>
    </location>
</feature>